<dbReference type="InterPro" id="IPR035474">
    <property type="entry name" value="SIS_Kpsf"/>
</dbReference>
<dbReference type="OrthoDB" id="9762536at2"/>
<feature type="domain" description="CBS" evidence="8">
    <location>
        <begin position="293"/>
        <end position="344"/>
    </location>
</feature>
<dbReference type="PANTHER" id="PTHR42745:SF1">
    <property type="entry name" value="ARABINOSE 5-PHOSPHATE ISOMERASE KDSD"/>
    <property type="match status" value="1"/>
</dbReference>
<evidence type="ECO:0000256" key="6">
    <source>
        <dbReference type="PIRSR" id="PIRSR004692-3"/>
    </source>
</evidence>
<dbReference type="CDD" id="cd04604">
    <property type="entry name" value="CBS_pair_SIS_assoc"/>
    <property type="match status" value="1"/>
</dbReference>
<dbReference type="GO" id="GO:0005975">
    <property type="term" value="P:carbohydrate metabolic process"/>
    <property type="evidence" value="ECO:0007669"/>
    <property type="project" value="InterPro"/>
</dbReference>
<keyword evidence="2" id="KW-0677">Repeat</keyword>
<evidence type="ECO:0000259" key="9">
    <source>
        <dbReference type="PROSITE" id="PS51464"/>
    </source>
</evidence>
<feature type="binding site" evidence="5">
    <location>
        <position position="96"/>
    </location>
    <ligand>
        <name>Zn(2+)</name>
        <dbReference type="ChEBI" id="CHEBI:29105"/>
    </ligand>
</feature>
<dbReference type="InterPro" id="IPR046342">
    <property type="entry name" value="CBS_dom_sf"/>
</dbReference>
<evidence type="ECO:0000256" key="3">
    <source>
        <dbReference type="ARBA" id="ARBA00023122"/>
    </source>
</evidence>
<dbReference type="Pfam" id="PF00571">
    <property type="entry name" value="CBS"/>
    <property type="match status" value="2"/>
</dbReference>
<feature type="domain" description="SIS" evidence="9">
    <location>
        <begin position="55"/>
        <end position="198"/>
    </location>
</feature>
<reference evidence="10 11" key="1">
    <citation type="submission" date="2019-02" db="EMBL/GenBank/DDBJ databases">
        <title>Deep-cultivation of Planctomycetes and their phenomic and genomic characterization uncovers novel biology.</title>
        <authorList>
            <person name="Wiegand S."/>
            <person name="Jogler M."/>
            <person name="Boedeker C."/>
            <person name="Pinto D."/>
            <person name="Vollmers J."/>
            <person name="Rivas-Marin E."/>
            <person name="Kohn T."/>
            <person name="Peeters S.H."/>
            <person name="Heuer A."/>
            <person name="Rast P."/>
            <person name="Oberbeckmann S."/>
            <person name="Bunk B."/>
            <person name="Jeske O."/>
            <person name="Meyerdierks A."/>
            <person name="Storesund J.E."/>
            <person name="Kallscheuer N."/>
            <person name="Luecker S."/>
            <person name="Lage O.M."/>
            <person name="Pohl T."/>
            <person name="Merkel B.J."/>
            <person name="Hornburger P."/>
            <person name="Mueller R.-W."/>
            <person name="Bruemmer F."/>
            <person name="Labrenz M."/>
            <person name="Spormann A.M."/>
            <person name="Op den Camp H."/>
            <person name="Overmann J."/>
            <person name="Amann R."/>
            <person name="Jetten M.S.M."/>
            <person name="Mascher T."/>
            <person name="Medema M.H."/>
            <person name="Devos D.P."/>
            <person name="Kaster A.-K."/>
            <person name="Ovreas L."/>
            <person name="Rohde M."/>
            <person name="Galperin M.Y."/>
            <person name="Jogler C."/>
        </authorList>
    </citation>
    <scope>NUCLEOTIDE SEQUENCE [LARGE SCALE GENOMIC DNA]</scope>
    <source>
        <strain evidence="10 11">Pla163</strain>
    </source>
</reference>
<dbReference type="EMBL" id="CP036290">
    <property type="protein sequence ID" value="QDU82922.1"/>
    <property type="molecule type" value="Genomic_DNA"/>
</dbReference>
<keyword evidence="3 7" id="KW-0129">CBS domain</keyword>
<keyword evidence="5" id="KW-0479">Metal-binding</keyword>
<dbReference type="FunFam" id="3.40.50.10490:FF:000011">
    <property type="entry name" value="Arabinose 5-phosphate isomerase"/>
    <property type="match status" value="1"/>
</dbReference>
<dbReference type="SMART" id="SM00116">
    <property type="entry name" value="CBS"/>
    <property type="match status" value="2"/>
</dbReference>
<dbReference type="GO" id="GO:0097367">
    <property type="term" value="F:carbohydrate derivative binding"/>
    <property type="evidence" value="ECO:0007669"/>
    <property type="project" value="InterPro"/>
</dbReference>
<dbReference type="SUPFAM" id="SSF54631">
    <property type="entry name" value="CBS-domain pair"/>
    <property type="match status" value="1"/>
</dbReference>
<evidence type="ECO:0000256" key="4">
    <source>
        <dbReference type="PIRNR" id="PIRNR004692"/>
    </source>
</evidence>
<evidence type="ECO:0000256" key="2">
    <source>
        <dbReference type="ARBA" id="ARBA00022737"/>
    </source>
</evidence>
<comment type="similarity">
    <text evidence="1 4">Belongs to the SIS family. GutQ/KpsF subfamily.</text>
</comment>
<dbReference type="PANTHER" id="PTHR42745">
    <property type="match status" value="1"/>
</dbReference>
<gene>
    <name evidence="10" type="primary">kdsD</name>
    <name evidence="10" type="ORF">Pla163_00160</name>
</gene>
<evidence type="ECO:0000259" key="8">
    <source>
        <dbReference type="PROSITE" id="PS51371"/>
    </source>
</evidence>
<dbReference type="GO" id="GO:0046872">
    <property type="term" value="F:metal ion binding"/>
    <property type="evidence" value="ECO:0007669"/>
    <property type="project" value="UniProtKB-KW"/>
</dbReference>
<keyword evidence="5" id="KW-0862">Zinc</keyword>
<dbReference type="Gene3D" id="3.40.50.10490">
    <property type="entry name" value="Glucose-6-phosphate isomerase like protein, domain 1"/>
    <property type="match status" value="1"/>
</dbReference>
<feature type="site" description="Catalytically relevant" evidence="6">
    <location>
        <position position="166"/>
    </location>
</feature>
<dbReference type="NCBIfam" id="TIGR00393">
    <property type="entry name" value="kpsF"/>
    <property type="match status" value="1"/>
</dbReference>
<dbReference type="PROSITE" id="PS51371">
    <property type="entry name" value="CBS"/>
    <property type="match status" value="2"/>
</dbReference>
<dbReference type="AlphaFoldDB" id="A0A518CUM3"/>
<accession>A0A518CUM3</accession>
<dbReference type="EC" id="5.3.1.13" evidence="10"/>
<dbReference type="PROSITE" id="PS51464">
    <property type="entry name" value="SIS"/>
    <property type="match status" value="1"/>
</dbReference>
<keyword evidence="10" id="KW-0413">Isomerase</keyword>
<dbReference type="Gene3D" id="3.10.580.10">
    <property type="entry name" value="CBS-domain"/>
    <property type="match status" value="1"/>
</dbReference>
<dbReference type="InterPro" id="IPR001347">
    <property type="entry name" value="SIS_dom"/>
</dbReference>
<organism evidence="10 11">
    <name type="scientific">Rohdeia mirabilis</name>
    <dbReference type="NCBI Taxonomy" id="2528008"/>
    <lineage>
        <taxon>Bacteria</taxon>
        <taxon>Pseudomonadati</taxon>
        <taxon>Planctomycetota</taxon>
        <taxon>Planctomycetia</taxon>
        <taxon>Planctomycetia incertae sedis</taxon>
        <taxon>Rohdeia</taxon>
    </lineage>
</organism>
<feature type="site" description="Catalytically relevant" evidence="6">
    <location>
        <position position="125"/>
    </location>
</feature>
<dbReference type="RefSeq" id="WP_145181690.1">
    <property type="nucleotide sequence ID" value="NZ_CP036290.1"/>
</dbReference>
<dbReference type="SUPFAM" id="SSF53697">
    <property type="entry name" value="SIS domain"/>
    <property type="match status" value="1"/>
</dbReference>
<feature type="site" description="Catalytically relevant" evidence="6">
    <location>
        <position position="73"/>
    </location>
</feature>
<feature type="domain" description="CBS" evidence="8">
    <location>
        <begin position="225"/>
        <end position="285"/>
    </location>
</feature>
<dbReference type="GO" id="GO:1901135">
    <property type="term" value="P:carbohydrate derivative metabolic process"/>
    <property type="evidence" value="ECO:0007669"/>
    <property type="project" value="InterPro"/>
</dbReference>
<dbReference type="Pfam" id="PF01380">
    <property type="entry name" value="SIS"/>
    <property type="match status" value="1"/>
</dbReference>
<feature type="site" description="Catalytically relevant" evidence="6">
    <location>
        <position position="207"/>
    </location>
</feature>
<dbReference type="InterPro" id="IPR050986">
    <property type="entry name" value="GutQ/KpsF_isomerases"/>
</dbReference>
<dbReference type="InterPro" id="IPR046348">
    <property type="entry name" value="SIS_dom_sf"/>
</dbReference>
<evidence type="ECO:0000256" key="5">
    <source>
        <dbReference type="PIRSR" id="PIRSR004692-2"/>
    </source>
</evidence>
<keyword evidence="11" id="KW-1185">Reference proteome</keyword>
<dbReference type="InterPro" id="IPR000644">
    <property type="entry name" value="CBS_dom"/>
</dbReference>
<name>A0A518CUM3_9BACT</name>
<proteinExistence type="inferred from homology"/>
<evidence type="ECO:0000256" key="7">
    <source>
        <dbReference type="PROSITE-ProRule" id="PRU00703"/>
    </source>
</evidence>
<protein>
    <submittedName>
        <fullName evidence="10">Arabinose 5-phosphate isomerase KdsD</fullName>
        <ecNumber evidence="10">5.3.1.13</ecNumber>
    </submittedName>
</protein>
<dbReference type="PIRSF" id="PIRSF004692">
    <property type="entry name" value="KdsD_KpsF"/>
    <property type="match status" value="1"/>
</dbReference>
<evidence type="ECO:0000256" key="1">
    <source>
        <dbReference type="ARBA" id="ARBA00008165"/>
    </source>
</evidence>
<evidence type="ECO:0000313" key="10">
    <source>
        <dbReference type="EMBL" id="QDU82922.1"/>
    </source>
</evidence>
<dbReference type="InterPro" id="IPR004800">
    <property type="entry name" value="KdsD/KpsF-type"/>
</dbReference>
<dbReference type="Proteomes" id="UP000319342">
    <property type="component" value="Chromosome"/>
</dbReference>
<evidence type="ECO:0000313" key="11">
    <source>
        <dbReference type="Proteomes" id="UP000319342"/>
    </source>
</evidence>
<dbReference type="CDD" id="cd05014">
    <property type="entry name" value="SIS_Kpsf"/>
    <property type="match status" value="1"/>
</dbReference>
<sequence length="344" mass="36143">MDDPRTDRDATEADLLSPTPTPLARRLAHAAEVIRTEAAAIAGLEDRLGAAFGHAVDRVLACTGTVVVTGMGKAGLVGAKISATLASTGTPSISLHPGEALHGDLGRVRSVDLLIALSNSGETAEIKALLPATKRIGAPIVAITESAESTLGRHADVVLELGPVGEACPLGLAPTASTSAMLALGDALAMVVSKERGFSREDYARYHPAGSLGRKLMRVREVMRMDGELPLVPAGSKLSHVLHVISRTPGRPGAALIVDPAGRLVGVFTDGDLRRWLSESPGDPSAANIDDHMGTNPKWIGPDRLVDEAMAILKEHRIDQLAVLDDERRPMGLLDVQDVLDLRT</sequence>
<dbReference type="GO" id="GO:0019146">
    <property type="term" value="F:arabinose-5-phosphate isomerase activity"/>
    <property type="evidence" value="ECO:0007669"/>
    <property type="project" value="UniProtKB-EC"/>
</dbReference>